<feature type="transmembrane region" description="Helical" evidence="6">
    <location>
        <begin position="329"/>
        <end position="347"/>
    </location>
</feature>
<dbReference type="CDD" id="cd17321">
    <property type="entry name" value="MFS_MMR_MDR_like"/>
    <property type="match status" value="1"/>
</dbReference>
<dbReference type="Pfam" id="PF07690">
    <property type="entry name" value="MFS_1"/>
    <property type="match status" value="1"/>
</dbReference>
<keyword evidence="9" id="KW-1185">Reference proteome</keyword>
<evidence type="ECO:0000256" key="3">
    <source>
        <dbReference type="ARBA" id="ARBA00022692"/>
    </source>
</evidence>
<accession>A0A3M8BRQ1</accession>
<dbReference type="InterPro" id="IPR036259">
    <property type="entry name" value="MFS_trans_sf"/>
</dbReference>
<feature type="transmembrane region" description="Helical" evidence="6">
    <location>
        <begin position="87"/>
        <end position="109"/>
    </location>
</feature>
<feature type="transmembrane region" description="Helical" evidence="6">
    <location>
        <begin position="172"/>
        <end position="192"/>
    </location>
</feature>
<evidence type="ECO:0000256" key="6">
    <source>
        <dbReference type="SAM" id="Phobius"/>
    </source>
</evidence>
<dbReference type="GO" id="GO:0005886">
    <property type="term" value="C:plasma membrane"/>
    <property type="evidence" value="ECO:0007669"/>
    <property type="project" value="UniProtKB-SubCell"/>
</dbReference>
<dbReference type="InterPro" id="IPR011701">
    <property type="entry name" value="MFS"/>
</dbReference>
<evidence type="ECO:0000313" key="9">
    <source>
        <dbReference type="Proteomes" id="UP000282028"/>
    </source>
</evidence>
<organism evidence="8 9">
    <name type="scientific">Brevibacillus invocatus</name>
    <dbReference type="NCBI Taxonomy" id="173959"/>
    <lineage>
        <taxon>Bacteria</taxon>
        <taxon>Bacillati</taxon>
        <taxon>Bacillota</taxon>
        <taxon>Bacilli</taxon>
        <taxon>Bacillales</taxon>
        <taxon>Paenibacillaceae</taxon>
        <taxon>Brevibacillus</taxon>
    </lineage>
</organism>
<dbReference type="RefSeq" id="WP_122911349.1">
    <property type="nucleotide sequence ID" value="NZ_CBCSBE010000063.1"/>
</dbReference>
<dbReference type="PANTHER" id="PTHR23501">
    <property type="entry name" value="MAJOR FACILITATOR SUPERFAMILY"/>
    <property type="match status" value="1"/>
</dbReference>
<feature type="transmembrane region" description="Helical" evidence="6">
    <location>
        <begin position="389"/>
        <end position="412"/>
    </location>
</feature>
<dbReference type="PANTHER" id="PTHR23501:SF190">
    <property type="entry name" value="MAJOR FACILITATOR SUPERFAMILY MFS_1"/>
    <property type="match status" value="1"/>
</dbReference>
<dbReference type="PROSITE" id="PS00216">
    <property type="entry name" value="SUGAR_TRANSPORT_1"/>
    <property type="match status" value="1"/>
</dbReference>
<feature type="transmembrane region" description="Helical" evidence="6">
    <location>
        <begin position="353"/>
        <end position="377"/>
    </location>
</feature>
<evidence type="ECO:0000313" key="8">
    <source>
        <dbReference type="EMBL" id="RNB66091.1"/>
    </source>
</evidence>
<evidence type="ECO:0000256" key="1">
    <source>
        <dbReference type="ARBA" id="ARBA00004651"/>
    </source>
</evidence>
<feature type="transmembrane region" description="Helical" evidence="6">
    <location>
        <begin position="299"/>
        <end position="317"/>
    </location>
</feature>
<sequence>MSTEAIPQVQQKTGISRGRMLFTFLLGIFMGALDHGIVGPALSSIISAYQVSESWGVWSFTVYTLTFAVSIPVLGKLSDRLGRKQTFIIGISLFAIGSIIAAFASHFTVFLLGRAVQAIGSGGIFPITAAQIAVTTPPEKRGKALGLIGVAFGIGTIAGPSVGGLILKVLEWQWIFLINIPISILILLLVTGLKQEQPIVKKPIDLPGIILLSVVILAIMYGISSSSWIFILAGLVLIPFLLMIERKQADPLLNTGYFTRKNTVTLLVSSLISGFVMATSINFLPFFTESMLGMEKGSSGLLATPFAISSVIASLIGGSMADKIGAKKVLLLGFMISILGALSLGFAVNSLAIFVLIIVVMGFGVGIIIGAPLNVLILQAIEPKETGAAIGYLSLFRSLGSTLGATVAGKLIGMAAGFAYLFTISAFASAVSIFLIAVFINSTFAERK</sequence>
<dbReference type="PRINTS" id="PR01036">
    <property type="entry name" value="TCRTETB"/>
</dbReference>
<feature type="transmembrane region" description="Helical" evidence="6">
    <location>
        <begin position="227"/>
        <end position="244"/>
    </location>
</feature>
<dbReference type="AlphaFoldDB" id="A0A3M8BRQ1"/>
<feature type="transmembrane region" description="Helical" evidence="6">
    <location>
        <begin position="146"/>
        <end position="166"/>
    </location>
</feature>
<protein>
    <submittedName>
        <fullName evidence="8">MFS transporter</fullName>
    </submittedName>
</protein>
<feature type="transmembrane region" description="Helical" evidence="6">
    <location>
        <begin position="115"/>
        <end position="134"/>
    </location>
</feature>
<dbReference type="InterPro" id="IPR020846">
    <property type="entry name" value="MFS_dom"/>
</dbReference>
<comment type="caution">
    <text evidence="8">The sequence shown here is derived from an EMBL/GenBank/DDBJ whole genome shotgun (WGS) entry which is preliminary data.</text>
</comment>
<proteinExistence type="predicted"/>
<feature type="transmembrane region" description="Helical" evidence="6">
    <location>
        <begin position="204"/>
        <end position="221"/>
    </location>
</feature>
<evidence type="ECO:0000256" key="2">
    <source>
        <dbReference type="ARBA" id="ARBA00022448"/>
    </source>
</evidence>
<evidence type="ECO:0000259" key="7">
    <source>
        <dbReference type="PROSITE" id="PS50850"/>
    </source>
</evidence>
<keyword evidence="4 6" id="KW-1133">Transmembrane helix</keyword>
<dbReference type="PROSITE" id="PS50850">
    <property type="entry name" value="MFS"/>
    <property type="match status" value="1"/>
</dbReference>
<reference evidence="8 9" key="1">
    <citation type="submission" date="2018-10" db="EMBL/GenBank/DDBJ databases">
        <title>Phylogenomics of Brevibacillus.</title>
        <authorList>
            <person name="Dunlap C."/>
        </authorList>
    </citation>
    <scope>NUCLEOTIDE SEQUENCE [LARGE SCALE GENOMIC DNA]</scope>
    <source>
        <strain evidence="8 9">JCM 12215</strain>
    </source>
</reference>
<dbReference type="EMBL" id="RHHR01000068">
    <property type="protein sequence ID" value="RNB66091.1"/>
    <property type="molecule type" value="Genomic_DNA"/>
</dbReference>
<dbReference type="SUPFAM" id="SSF103473">
    <property type="entry name" value="MFS general substrate transporter"/>
    <property type="match status" value="1"/>
</dbReference>
<dbReference type="InterPro" id="IPR005829">
    <property type="entry name" value="Sugar_transporter_CS"/>
</dbReference>
<name>A0A3M8BRQ1_9BACL</name>
<feature type="transmembrane region" description="Helical" evidence="6">
    <location>
        <begin position="21"/>
        <end position="49"/>
    </location>
</feature>
<gene>
    <name evidence="8" type="ORF">EDM52_23615</name>
</gene>
<keyword evidence="3 6" id="KW-0812">Transmembrane</keyword>
<dbReference type="Gene3D" id="1.20.1250.20">
    <property type="entry name" value="MFS general substrate transporter like domains"/>
    <property type="match status" value="2"/>
</dbReference>
<feature type="transmembrane region" description="Helical" evidence="6">
    <location>
        <begin position="264"/>
        <end position="287"/>
    </location>
</feature>
<dbReference type="Proteomes" id="UP000282028">
    <property type="component" value="Unassembled WGS sequence"/>
</dbReference>
<evidence type="ECO:0000256" key="4">
    <source>
        <dbReference type="ARBA" id="ARBA00022989"/>
    </source>
</evidence>
<keyword evidence="2" id="KW-0813">Transport</keyword>
<dbReference type="OrthoDB" id="9816041at2"/>
<keyword evidence="5 6" id="KW-0472">Membrane</keyword>
<feature type="transmembrane region" description="Helical" evidence="6">
    <location>
        <begin position="55"/>
        <end position="75"/>
    </location>
</feature>
<comment type="subcellular location">
    <subcellularLocation>
        <location evidence="1">Cell membrane</location>
        <topology evidence="1">Multi-pass membrane protein</topology>
    </subcellularLocation>
</comment>
<feature type="transmembrane region" description="Helical" evidence="6">
    <location>
        <begin position="418"/>
        <end position="440"/>
    </location>
</feature>
<dbReference type="GO" id="GO:0022857">
    <property type="term" value="F:transmembrane transporter activity"/>
    <property type="evidence" value="ECO:0007669"/>
    <property type="project" value="InterPro"/>
</dbReference>
<feature type="domain" description="Major facilitator superfamily (MFS) profile" evidence="7">
    <location>
        <begin position="20"/>
        <end position="444"/>
    </location>
</feature>
<evidence type="ECO:0000256" key="5">
    <source>
        <dbReference type="ARBA" id="ARBA00023136"/>
    </source>
</evidence>